<dbReference type="PROSITE" id="PS50882">
    <property type="entry name" value="YTH"/>
    <property type="match status" value="1"/>
</dbReference>
<feature type="region of interest" description="Disordered" evidence="5">
    <location>
        <begin position="477"/>
        <end position="520"/>
    </location>
</feature>
<evidence type="ECO:0000313" key="8">
    <source>
        <dbReference type="Proteomes" id="UP000467841"/>
    </source>
</evidence>
<proteinExistence type="inferred from homology"/>
<dbReference type="AlphaFoldDB" id="A0A6D2IT98"/>
<feature type="region of interest" description="Disordered" evidence="5">
    <location>
        <begin position="243"/>
        <end position="300"/>
    </location>
</feature>
<dbReference type="Pfam" id="PF04146">
    <property type="entry name" value="YTH"/>
    <property type="match status" value="1"/>
</dbReference>
<dbReference type="OrthoDB" id="306690at2759"/>
<dbReference type="Gene3D" id="3.10.590.10">
    <property type="entry name" value="ph1033 like domains"/>
    <property type="match status" value="1"/>
</dbReference>
<dbReference type="GO" id="GO:0061157">
    <property type="term" value="P:mRNA destabilization"/>
    <property type="evidence" value="ECO:0007669"/>
    <property type="project" value="TreeGrafter"/>
</dbReference>
<dbReference type="GO" id="GO:0005737">
    <property type="term" value="C:cytoplasm"/>
    <property type="evidence" value="ECO:0007669"/>
    <property type="project" value="UniProtKB-SubCell"/>
</dbReference>
<dbReference type="InterPro" id="IPR045168">
    <property type="entry name" value="YTH_prot"/>
</dbReference>
<feature type="domain" description="YTH" evidence="6">
    <location>
        <begin position="316"/>
        <end position="453"/>
    </location>
</feature>
<dbReference type="FunFam" id="3.10.590.10:FF:000001">
    <property type="entry name" value="YTH domain family 1, isoform CRA_a"/>
    <property type="match status" value="1"/>
</dbReference>
<evidence type="ECO:0000256" key="5">
    <source>
        <dbReference type="SAM" id="MobiDB-lite"/>
    </source>
</evidence>
<comment type="similarity">
    <text evidence="4">Belongs to the YTHDF family.</text>
</comment>
<evidence type="ECO:0000256" key="1">
    <source>
        <dbReference type="ARBA" id="ARBA00004496"/>
    </source>
</evidence>
<dbReference type="GO" id="GO:1990247">
    <property type="term" value="F:N6-methyladenosine-containing RNA reader activity"/>
    <property type="evidence" value="ECO:0007669"/>
    <property type="project" value="UniProtKB-UniRule"/>
</dbReference>
<dbReference type="PANTHER" id="PTHR12357">
    <property type="entry name" value="YTH YT521-B HOMOLOGY DOMAIN-CONTAINING"/>
    <property type="match status" value="1"/>
</dbReference>
<feature type="compositionally biased region" description="Polar residues" evidence="5">
    <location>
        <begin position="1"/>
        <end position="14"/>
    </location>
</feature>
<sequence length="520" mass="57655">MDPASSRNQRNRIVSSGERPVMADNGVQQLSLDDERNVSSSVGPSPNPTPYYNVLQTPTNLYPYDWDVAHPGYAQSITGWDGYSGYATTPEGLHVPQVVYNENSSFMYHPGYSYNPYQSMMLEGQIPVSTAYYPQFGTPSPMHFTPSEIGGDPTSAYMIPFGGYGNFSGNQVGNSLTSPVPYPQTMGILGPYDHNASQLPLHESGVASSSSLGGYYHVGSYQSPNSMASYYGGADNNQVRLTPDIGKRREREFSSVSTTTDLYGNRGPRASSRVKSKNSSGVCSSSGDSANDSSTSGPNPPSLYNLPEFVTDYKNAKFFIVKSFSEDNVHRSIKYNVWASTPHGNKKLDTAYRDAEKLGGKCPIFLFFSVNASGQFCGVSEMVGPVDFEKDAAHWQQDRWSGQFPVKWHIVKDVPNNRFSHILLQNNDNKPVTHSRDSQEVKLRQGIEMLRIFKDYEAHTSILDDFGYYDEREWQKTVGEDGGKREDKEAETSVEQLSERLEGVTVEDGKEVEREDLAIA</sequence>
<evidence type="ECO:0000256" key="3">
    <source>
        <dbReference type="ARBA" id="ARBA00022884"/>
    </source>
</evidence>
<dbReference type="Proteomes" id="UP000467841">
    <property type="component" value="Unassembled WGS sequence"/>
</dbReference>
<evidence type="ECO:0000313" key="7">
    <source>
        <dbReference type="EMBL" id="CAA7032357.1"/>
    </source>
</evidence>
<feature type="region of interest" description="Disordered" evidence="5">
    <location>
        <begin position="1"/>
        <end position="51"/>
    </location>
</feature>
<protein>
    <recommendedName>
        <fullName evidence="4">YTH domain-containing family protein</fullName>
    </recommendedName>
</protein>
<dbReference type="CDD" id="cd21134">
    <property type="entry name" value="YTH"/>
    <property type="match status" value="1"/>
</dbReference>
<keyword evidence="2" id="KW-0963">Cytoplasm</keyword>
<comment type="caution">
    <text evidence="7">The sequence shown here is derived from an EMBL/GenBank/DDBJ whole genome shotgun (WGS) entry which is preliminary data.</text>
</comment>
<dbReference type="InterPro" id="IPR007275">
    <property type="entry name" value="YTH_domain"/>
</dbReference>
<dbReference type="EMBL" id="CACVBM020001118">
    <property type="protein sequence ID" value="CAA7032357.1"/>
    <property type="molecule type" value="Genomic_DNA"/>
</dbReference>
<name>A0A6D2IT98_9BRAS</name>
<evidence type="ECO:0000256" key="2">
    <source>
        <dbReference type="ARBA" id="ARBA00022490"/>
    </source>
</evidence>
<reference evidence="7" key="1">
    <citation type="submission" date="2020-01" db="EMBL/GenBank/DDBJ databases">
        <authorList>
            <person name="Mishra B."/>
        </authorList>
    </citation>
    <scope>NUCLEOTIDE SEQUENCE [LARGE SCALE GENOMIC DNA]</scope>
</reference>
<comment type="subcellular location">
    <subcellularLocation>
        <location evidence="1">Cytoplasm</location>
    </subcellularLocation>
</comment>
<dbReference type="GO" id="GO:0003729">
    <property type="term" value="F:mRNA binding"/>
    <property type="evidence" value="ECO:0007669"/>
    <property type="project" value="UniProtKB-UniRule"/>
</dbReference>
<evidence type="ECO:0000259" key="6">
    <source>
        <dbReference type="PROSITE" id="PS50882"/>
    </source>
</evidence>
<gene>
    <name evidence="7" type="ORF">MERR_LOCUS19592</name>
</gene>
<keyword evidence="8" id="KW-1185">Reference proteome</keyword>
<organism evidence="7 8">
    <name type="scientific">Microthlaspi erraticum</name>
    <dbReference type="NCBI Taxonomy" id="1685480"/>
    <lineage>
        <taxon>Eukaryota</taxon>
        <taxon>Viridiplantae</taxon>
        <taxon>Streptophyta</taxon>
        <taxon>Embryophyta</taxon>
        <taxon>Tracheophyta</taxon>
        <taxon>Spermatophyta</taxon>
        <taxon>Magnoliopsida</taxon>
        <taxon>eudicotyledons</taxon>
        <taxon>Gunneridae</taxon>
        <taxon>Pentapetalae</taxon>
        <taxon>rosids</taxon>
        <taxon>malvids</taxon>
        <taxon>Brassicales</taxon>
        <taxon>Brassicaceae</taxon>
        <taxon>Coluteocarpeae</taxon>
        <taxon>Microthlaspi</taxon>
    </lineage>
</organism>
<accession>A0A6D2IT98</accession>
<comment type="function">
    <text evidence="4">Specifically recognizes and binds N6-methyladenosine (m6A)-containing RNAs, and regulates mRNA stability. M6A is a modification present at internal sites of mRNAs and some non-coding RNAs and plays a role in mRNA stability and processing.</text>
</comment>
<keyword evidence="3 4" id="KW-0694">RNA-binding</keyword>
<feature type="compositionally biased region" description="Low complexity" evidence="5">
    <location>
        <begin position="277"/>
        <end position="297"/>
    </location>
</feature>
<evidence type="ECO:0000256" key="4">
    <source>
        <dbReference type="RuleBase" id="RU369095"/>
    </source>
</evidence>
<dbReference type="PANTHER" id="PTHR12357:SF77">
    <property type="entry name" value="YTH DOMAIN-CONTAINING FAMILY PROTEIN"/>
    <property type="match status" value="1"/>
</dbReference>